<evidence type="ECO:0000313" key="3">
    <source>
        <dbReference type="Proteomes" id="UP000262825"/>
    </source>
</evidence>
<dbReference type="Proteomes" id="UP000262825">
    <property type="component" value="Unassembled WGS sequence"/>
</dbReference>
<dbReference type="VEuPathDB" id="FungiDB:SCODWIG_02696"/>
<name>A0A376B8E3_9ASCO</name>
<protein>
    <submittedName>
        <fullName evidence="2">Uncharacterized protein</fullName>
    </submittedName>
</protein>
<proteinExistence type="predicted"/>
<keyword evidence="3" id="KW-1185">Reference proteome</keyword>
<dbReference type="AlphaFoldDB" id="A0A376B8E3"/>
<evidence type="ECO:0000256" key="1">
    <source>
        <dbReference type="SAM" id="MobiDB-lite"/>
    </source>
</evidence>
<dbReference type="OrthoDB" id="4096201at2759"/>
<sequence length="398" mass="45417">MSLAASSNNTSSSNNVASSPKRRFVTNNISVDASKGDDVDLLEHVTKRPKLSSSSAHNGNGSVKQFLIFKKDTTDSFNSSDEEDCSYDRNLVNNKKHYLSEKKQKKNVHFSTSNHIYPTTTKINDIHVDNKFLETAINYSDSDTDTKDGCLVRAGVPNYSTISDAAKKRIFSNYSNHSNREVPEQDIVSRERCFDYLLQSIDEVWARYCDTVTFAEQQIYGEKKLGSKYSVANTNYYDFGNNINNIDSPLRSRRFSSFALSSNLSDENTDDDEKTNNDDTSDNEDEGYKSEITNPTEYETDYENCSGGTNFFSATATSLSELPASVRLQTLKTRLIKAKKYLEDIYDSKYLMDSMQFWRRWDMIKYSAVEMMEEDDEDEIIDSVLSELEQGRFFTMTN</sequence>
<evidence type="ECO:0000313" key="2">
    <source>
        <dbReference type="EMBL" id="SSD60935.1"/>
    </source>
</evidence>
<feature type="region of interest" description="Disordered" evidence="1">
    <location>
        <begin position="262"/>
        <end position="300"/>
    </location>
</feature>
<accession>A0A376B8E3</accession>
<gene>
    <name evidence="2" type="ORF">SCODWIG_02696</name>
</gene>
<feature type="compositionally biased region" description="Acidic residues" evidence="1">
    <location>
        <begin position="267"/>
        <end position="285"/>
    </location>
</feature>
<dbReference type="EMBL" id="UFAJ01000504">
    <property type="protein sequence ID" value="SSD60935.1"/>
    <property type="molecule type" value="Genomic_DNA"/>
</dbReference>
<reference evidence="3" key="1">
    <citation type="submission" date="2018-06" db="EMBL/GenBank/DDBJ databases">
        <authorList>
            <person name="Guldener U."/>
        </authorList>
    </citation>
    <scope>NUCLEOTIDE SEQUENCE [LARGE SCALE GENOMIC DNA]</scope>
    <source>
        <strain evidence="3">UTAD17</strain>
    </source>
</reference>
<organism evidence="2 3">
    <name type="scientific">Saccharomycodes ludwigii</name>
    <dbReference type="NCBI Taxonomy" id="36035"/>
    <lineage>
        <taxon>Eukaryota</taxon>
        <taxon>Fungi</taxon>
        <taxon>Dikarya</taxon>
        <taxon>Ascomycota</taxon>
        <taxon>Saccharomycotina</taxon>
        <taxon>Saccharomycetes</taxon>
        <taxon>Saccharomycodales</taxon>
        <taxon>Saccharomycodaceae</taxon>
        <taxon>Saccharomycodes</taxon>
    </lineage>
</organism>